<comment type="caution">
    <text evidence="3">The sequence shown here is derived from an EMBL/GenBank/DDBJ whole genome shotgun (WGS) entry which is preliminary data.</text>
</comment>
<feature type="transmembrane region" description="Helical" evidence="2">
    <location>
        <begin position="28"/>
        <end position="49"/>
    </location>
</feature>
<feature type="transmembrane region" description="Helical" evidence="2">
    <location>
        <begin position="98"/>
        <end position="122"/>
    </location>
</feature>
<evidence type="ECO:0000313" key="4">
    <source>
        <dbReference type="Proteomes" id="UP000530928"/>
    </source>
</evidence>
<organism evidence="3 4">
    <name type="scientific">Nonomuraea soli</name>
    <dbReference type="NCBI Taxonomy" id="1032476"/>
    <lineage>
        <taxon>Bacteria</taxon>
        <taxon>Bacillati</taxon>
        <taxon>Actinomycetota</taxon>
        <taxon>Actinomycetes</taxon>
        <taxon>Streptosporangiales</taxon>
        <taxon>Streptosporangiaceae</taxon>
        <taxon>Nonomuraea</taxon>
    </lineage>
</organism>
<evidence type="ECO:0000256" key="1">
    <source>
        <dbReference type="SAM" id="MobiDB-lite"/>
    </source>
</evidence>
<feature type="transmembrane region" description="Helical" evidence="2">
    <location>
        <begin position="222"/>
        <end position="241"/>
    </location>
</feature>
<feature type="transmembrane region" description="Helical" evidence="2">
    <location>
        <begin position="128"/>
        <end position="147"/>
    </location>
</feature>
<feature type="compositionally biased region" description="Low complexity" evidence="1">
    <location>
        <begin position="623"/>
        <end position="639"/>
    </location>
</feature>
<feature type="transmembrane region" description="Helical" evidence="2">
    <location>
        <begin position="339"/>
        <end position="359"/>
    </location>
</feature>
<name>A0A7W0CT95_9ACTN</name>
<feature type="compositionally biased region" description="Gly residues" evidence="1">
    <location>
        <begin position="465"/>
        <end position="480"/>
    </location>
</feature>
<feature type="transmembrane region" description="Helical" evidence="2">
    <location>
        <begin position="276"/>
        <end position="295"/>
    </location>
</feature>
<keyword evidence="4" id="KW-1185">Reference proteome</keyword>
<keyword evidence="2" id="KW-0812">Transmembrane</keyword>
<feature type="transmembrane region" description="Helical" evidence="2">
    <location>
        <begin position="247"/>
        <end position="269"/>
    </location>
</feature>
<evidence type="ECO:0000256" key="2">
    <source>
        <dbReference type="SAM" id="Phobius"/>
    </source>
</evidence>
<feature type="compositionally biased region" description="Basic and acidic residues" evidence="1">
    <location>
        <begin position="537"/>
        <end position="550"/>
    </location>
</feature>
<feature type="transmembrane region" description="Helical" evidence="2">
    <location>
        <begin position="393"/>
        <end position="412"/>
    </location>
</feature>
<dbReference type="Proteomes" id="UP000530928">
    <property type="component" value="Unassembled WGS sequence"/>
</dbReference>
<feature type="region of interest" description="Disordered" evidence="1">
    <location>
        <begin position="537"/>
        <end position="750"/>
    </location>
</feature>
<feature type="compositionally biased region" description="Gly residues" evidence="1">
    <location>
        <begin position="612"/>
        <end position="622"/>
    </location>
</feature>
<dbReference type="AlphaFoldDB" id="A0A7W0CT95"/>
<protein>
    <submittedName>
        <fullName evidence="3">Uncharacterized protein</fullName>
    </submittedName>
</protein>
<feature type="compositionally biased region" description="Gly residues" evidence="1">
    <location>
        <begin position="551"/>
        <end position="569"/>
    </location>
</feature>
<keyword evidence="2" id="KW-0472">Membrane</keyword>
<feature type="region of interest" description="Disordered" evidence="1">
    <location>
        <begin position="464"/>
        <end position="516"/>
    </location>
</feature>
<feature type="transmembrane region" description="Helical" evidence="2">
    <location>
        <begin position="365"/>
        <end position="386"/>
    </location>
</feature>
<gene>
    <name evidence="3" type="ORF">HNR30_008332</name>
</gene>
<reference evidence="3 4" key="1">
    <citation type="submission" date="2020-07" db="EMBL/GenBank/DDBJ databases">
        <title>Genomic Encyclopedia of Type Strains, Phase IV (KMG-IV): sequencing the most valuable type-strain genomes for metagenomic binning, comparative biology and taxonomic classification.</title>
        <authorList>
            <person name="Goeker M."/>
        </authorList>
    </citation>
    <scope>NUCLEOTIDE SEQUENCE [LARGE SCALE GENOMIC DNA]</scope>
    <source>
        <strain evidence="3 4">DSM 45533</strain>
    </source>
</reference>
<feature type="transmembrane region" description="Helical" evidence="2">
    <location>
        <begin position="69"/>
        <end position="91"/>
    </location>
</feature>
<feature type="compositionally biased region" description="Gly residues" evidence="1">
    <location>
        <begin position="640"/>
        <end position="650"/>
    </location>
</feature>
<proteinExistence type="predicted"/>
<feature type="transmembrane region" description="Helical" evidence="2">
    <location>
        <begin position="432"/>
        <end position="455"/>
    </location>
</feature>
<accession>A0A7W0CT95</accession>
<keyword evidence="2" id="KW-1133">Transmembrane helix</keyword>
<dbReference type="EMBL" id="JACDUR010000009">
    <property type="protein sequence ID" value="MBA2896941.1"/>
    <property type="molecule type" value="Genomic_DNA"/>
</dbReference>
<sequence length="750" mass="74789">MAVPPIQRSQQAAPAGPEASAAWHSKPVLFDVVLGLLIVVVLPLAILAIPNTVSVVAHLLPPDMDRVGLMRAHGLSVPATMLTVPLAAIALRRWKVAHVLVGGLALLALADALGGFAGSTWMVGVLRVAHGVGAGLLLPATLVAVWDRGMVMRAIWAGALSAGLLTAQALALWPLDGATSWQITLQPYPMVTGIALGLAAIYFVLWVLSGQNAAPRPQGVESSRLTMSAVPAAGIAALAVGTTYSDWGAGLVIVAAVLSVGALLTLASIGASSGRTLAYATVAVGVVLLPSAAQTTYVEMGGLGGPGLSGLWKPFAIAAVLAVVAAVAVVRWGRDSHRWMVPAGLLAIVMGLCCVRAMVPTSAGMWLVVPFTFLAAGAAVALTAAVRQAAIGGALFALTLCFPGVLAGYLLGTGVQVTLLREARNQQQLVDNFVGALHLWALLGGFLVVAIIVLASWRARREPVAGGGAPEVVPGSGGGKGTREAVAEETPVVPVVPAPAPAAVPGSSLSGEDSGGAEAPVLASVVVARQEDGDAAPVREVKALADERRGAAGGRSSGDGRGAGKGVPGAEGRSGEGLGGEGRGAEVVGKGAASPVAPREVPQAASQESGRVGHGGRAGAGEGPASAAGTGADAETGAQAGEGGAAGAGEGPQTAPQVAPGARSHESAAEVSEGADVESGEHRPVESGERRPVESAEHRPVESAEHRAAAPGADDDERDDAPTGEVPRITGDALKLPVVPPPAQSPEDTV</sequence>
<feature type="transmembrane region" description="Helical" evidence="2">
    <location>
        <begin position="187"/>
        <end position="210"/>
    </location>
</feature>
<feature type="transmembrane region" description="Helical" evidence="2">
    <location>
        <begin position="154"/>
        <end position="175"/>
    </location>
</feature>
<feature type="transmembrane region" description="Helical" evidence="2">
    <location>
        <begin position="315"/>
        <end position="332"/>
    </location>
</feature>
<feature type="compositionally biased region" description="Basic and acidic residues" evidence="1">
    <location>
        <begin position="679"/>
        <end position="708"/>
    </location>
</feature>
<dbReference type="RefSeq" id="WP_181615616.1">
    <property type="nucleotide sequence ID" value="NZ_BAABAM010000008.1"/>
</dbReference>
<evidence type="ECO:0000313" key="3">
    <source>
        <dbReference type="EMBL" id="MBA2896941.1"/>
    </source>
</evidence>